<keyword evidence="3" id="KW-1185">Reference proteome</keyword>
<evidence type="ECO:0000256" key="1">
    <source>
        <dbReference type="SAM" id="Phobius"/>
    </source>
</evidence>
<sequence>MKEQATAIALVALWVLGWGVGGSLIDAGLIGAGVYDLDGGQQGTLITFLLWSLLWGGAGLRLWRRRVGGGANAGREDDGSNGTGTP</sequence>
<gene>
    <name evidence="2" type="ORF">C7B81_09430</name>
</gene>
<proteinExistence type="predicted"/>
<name>A0ABX5F6I4_9CHRO</name>
<keyword evidence="1" id="KW-0812">Transmembrane</keyword>
<protein>
    <recommendedName>
        <fullName evidence="4">DUF378 domain-containing protein</fullName>
    </recommendedName>
</protein>
<dbReference type="Proteomes" id="UP000238218">
    <property type="component" value="Unassembled WGS sequence"/>
</dbReference>
<feature type="transmembrane region" description="Helical" evidence="1">
    <location>
        <begin position="45"/>
        <end position="63"/>
    </location>
</feature>
<evidence type="ECO:0000313" key="2">
    <source>
        <dbReference type="EMBL" id="PSB37174.1"/>
    </source>
</evidence>
<accession>A0ABX5F6I4</accession>
<reference evidence="2 3" key="1">
    <citation type="submission" date="2018-03" db="EMBL/GenBank/DDBJ databases">
        <title>The ancient ancestry and fast evolution of plastids.</title>
        <authorList>
            <person name="Moore K.R."/>
            <person name="Magnabosco C."/>
            <person name="Momper L."/>
            <person name="Gold D.A."/>
            <person name="Bosak T."/>
            <person name="Fournier G.P."/>
        </authorList>
    </citation>
    <scope>NUCLEOTIDE SEQUENCE [LARGE SCALE GENOMIC DNA]</scope>
    <source>
        <strain evidence="2 3">CCALA 015</strain>
    </source>
</reference>
<keyword evidence="1" id="KW-1133">Transmembrane helix</keyword>
<keyword evidence="1" id="KW-0472">Membrane</keyword>
<evidence type="ECO:0000313" key="3">
    <source>
        <dbReference type="Proteomes" id="UP000238218"/>
    </source>
</evidence>
<organism evidence="2 3">
    <name type="scientific">Aphanothece cf. minutissima CCALA 015</name>
    <dbReference type="NCBI Taxonomy" id="2107695"/>
    <lineage>
        <taxon>Bacteria</taxon>
        <taxon>Bacillati</taxon>
        <taxon>Cyanobacteriota</taxon>
        <taxon>Cyanophyceae</taxon>
        <taxon>Oscillatoriophycideae</taxon>
        <taxon>Chroococcales</taxon>
        <taxon>Aphanothecaceae</taxon>
        <taxon>Aphanothece</taxon>
    </lineage>
</organism>
<dbReference type="RefSeq" id="WP_106221164.1">
    <property type="nucleotide sequence ID" value="NZ_PVWP01000006.1"/>
</dbReference>
<evidence type="ECO:0008006" key="4">
    <source>
        <dbReference type="Google" id="ProtNLM"/>
    </source>
</evidence>
<comment type="caution">
    <text evidence="2">The sequence shown here is derived from an EMBL/GenBank/DDBJ whole genome shotgun (WGS) entry which is preliminary data.</text>
</comment>
<dbReference type="EMBL" id="PVWP01000006">
    <property type="protein sequence ID" value="PSB37174.1"/>
    <property type="molecule type" value="Genomic_DNA"/>
</dbReference>